<protein>
    <submittedName>
        <fullName evidence="1">Uncharacterized protein</fullName>
    </submittedName>
</protein>
<sequence length="74" mass="8118">MRGLLLLAAVLVIVWLWRSRAGSVKPDRATRAAEPQLEDMVRCQQCGLHLPAADAITGRQGSYCCAEHLQLSES</sequence>
<accession>A0A1Q8YCN5</accession>
<comment type="caution">
    <text evidence="1">The sequence shown here is derived from an EMBL/GenBank/DDBJ whole genome shotgun (WGS) entry which is preliminary data.</text>
</comment>
<dbReference type="RefSeq" id="WP_075586352.1">
    <property type="nucleotide sequence ID" value="NZ_MSYM01000013.1"/>
</dbReference>
<dbReference type="AlphaFoldDB" id="A0A1Q8YCN5"/>
<reference evidence="1 2" key="1">
    <citation type="submission" date="2017-01" db="EMBL/GenBank/DDBJ databases">
        <title>Genome sequence of Rhodoferax antarcticus ANT.BR, a psychrophilic purple nonsulfur bacterium from an Antarctic microbial mat.</title>
        <authorList>
            <person name="Baker J."/>
            <person name="Riester C."/>
            <person name="Skinner B."/>
            <person name="Newell A."/>
            <person name="Swingley W."/>
            <person name="Madigan M."/>
            <person name="Jung D."/>
            <person name="Asao M."/>
            <person name="Chen M."/>
            <person name="Loughlin P."/>
            <person name="Pan H."/>
            <person name="Lin S."/>
            <person name="Li N."/>
            <person name="Shaw J."/>
            <person name="Prado M."/>
            <person name="Sherman C."/>
            <person name="Li X."/>
            <person name="Tang J."/>
            <person name="Blankenship R."/>
            <person name="Zhao T."/>
            <person name="Touchman J."/>
            <person name="Sattley M."/>
        </authorList>
    </citation>
    <scope>NUCLEOTIDE SEQUENCE [LARGE SCALE GENOMIC DNA]</scope>
    <source>
        <strain evidence="1 2">ANT.BR</strain>
    </source>
</reference>
<gene>
    <name evidence="1" type="ORF">BLL52_1988</name>
</gene>
<evidence type="ECO:0000313" key="1">
    <source>
        <dbReference type="EMBL" id="OLP05762.1"/>
    </source>
</evidence>
<dbReference type="EMBL" id="MSYM01000013">
    <property type="protein sequence ID" value="OLP05762.1"/>
    <property type="molecule type" value="Genomic_DNA"/>
</dbReference>
<dbReference type="STRING" id="81479.RA876_04295"/>
<name>A0A1Q8YCN5_9BURK</name>
<keyword evidence="2" id="KW-1185">Reference proteome</keyword>
<proteinExistence type="predicted"/>
<organism evidence="1 2">
    <name type="scientific">Rhodoferax antarcticus ANT.BR</name>
    <dbReference type="NCBI Taxonomy" id="1111071"/>
    <lineage>
        <taxon>Bacteria</taxon>
        <taxon>Pseudomonadati</taxon>
        <taxon>Pseudomonadota</taxon>
        <taxon>Betaproteobacteria</taxon>
        <taxon>Burkholderiales</taxon>
        <taxon>Comamonadaceae</taxon>
        <taxon>Rhodoferax</taxon>
    </lineage>
</organism>
<dbReference type="InterPro" id="IPR049708">
    <property type="entry name" value="PP0621-like"/>
</dbReference>
<dbReference type="NCBIfam" id="NF041023">
    <property type="entry name" value="PP0621_fam"/>
    <property type="match status" value="1"/>
</dbReference>
<dbReference type="Proteomes" id="UP000185911">
    <property type="component" value="Unassembled WGS sequence"/>
</dbReference>
<evidence type="ECO:0000313" key="2">
    <source>
        <dbReference type="Proteomes" id="UP000185911"/>
    </source>
</evidence>